<sequence>MRVLGNHLGYEPEAVKRLWIEASADTAWKAVSLVRLPEGKVVWTGQPVLVGGVPGWSLGPWWEVDVSRITQLGRYALRWECADGAIGQGEGFAIERGLFGAARVSDLLFHIKSQRSSGVWDAADARAPRLDDRESRDVSGGWFDASGDNSKYLSHLSYAQVMNPQQNPLVVWVLARSWQRYRDAGRDDYFTERLRDEALHGADWLMRMQDESGFFYTTVFDRWSKDPAQRELCSYRTQQGHKGADYQAGWRQGGGMAIAALAVASTLGGDGAYSSEDYRAAALRGFHHLVAHGRDYLEDGTENLIDHICALLAAAELRAVAADDGAVAFELTVRWQAVVEARRETEGHVWLAMDAAGERSWFHASDAGLPVVTLQRAAELHPAHSAADEGTALAREWMVSQVGLAEADNNPFGYPPHWVQTPGRPGQPQWFYPHDNPSGYWWQGENAKLASLAAAATELAPAASQRWLDWIMGANPFDVCMMQGHGRNNPAYEDGSFNAPGGVCNGITSGLADEADIAFQPLPHNNDPAQRWRWGEQWLPHAAWLLYAWALRDTAPTT</sequence>
<evidence type="ECO:0000259" key="4">
    <source>
        <dbReference type="Pfam" id="PF00759"/>
    </source>
</evidence>
<dbReference type="AlphaFoldDB" id="A0AAF0CNW6"/>
<keyword evidence="5" id="KW-0378">Hydrolase</keyword>
<organism evidence="5 6">
    <name type="scientific">Synoicihabitans lomoniglobus</name>
    <dbReference type="NCBI Taxonomy" id="2909285"/>
    <lineage>
        <taxon>Bacteria</taxon>
        <taxon>Pseudomonadati</taxon>
        <taxon>Verrucomicrobiota</taxon>
        <taxon>Opitutia</taxon>
        <taxon>Opitutales</taxon>
        <taxon>Opitutaceae</taxon>
        <taxon>Synoicihabitans</taxon>
    </lineage>
</organism>
<feature type="domain" description="Glycoside hydrolase family 9" evidence="4">
    <location>
        <begin position="126"/>
        <end position="490"/>
    </location>
</feature>
<dbReference type="RefSeq" id="WP_330929552.1">
    <property type="nucleotide sequence ID" value="NZ_CP119075.1"/>
</dbReference>
<keyword evidence="3" id="KW-0624">Polysaccharide degradation</keyword>
<evidence type="ECO:0000256" key="3">
    <source>
        <dbReference type="ARBA" id="ARBA00023326"/>
    </source>
</evidence>
<dbReference type="InterPro" id="IPR001701">
    <property type="entry name" value="Glyco_hydro_9"/>
</dbReference>
<dbReference type="KEGG" id="slom:PXH66_22745"/>
<dbReference type="InterPro" id="IPR014756">
    <property type="entry name" value="Ig_E-set"/>
</dbReference>
<dbReference type="Proteomes" id="UP001218638">
    <property type="component" value="Chromosome"/>
</dbReference>
<dbReference type="InterPro" id="IPR004197">
    <property type="entry name" value="Cellulase_Ig-like"/>
</dbReference>
<reference evidence="5" key="1">
    <citation type="submission" date="2023-03" db="EMBL/GenBank/DDBJ databases">
        <title>Lomoglobus Profundus gen. nov., sp. nov., a novel member of the phylum Verrucomicrobia, isolated from deep-marine sediment of South China Sea.</title>
        <authorList>
            <person name="Ahmad T."/>
            <person name="Ishaq S.E."/>
            <person name="Wang F."/>
        </authorList>
    </citation>
    <scope>NUCLEOTIDE SEQUENCE</scope>
    <source>
        <strain evidence="5">LMO-M01</strain>
    </source>
</reference>
<dbReference type="GO" id="GO:0008810">
    <property type="term" value="F:cellulase activity"/>
    <property type="evidence" value="ECO:0007669"/>
    <property type="project" value="InterPro"/>
</dbReference>
<evidence type="ECO:0000256" key="1">
    <source>
        <dbReference type="ARBA" id="ARBA00007072"/>
    </source>
</evidence>
<dbReference type="InterPro" id="IPR012341">
    <property type="entry name" value="6hp_glycosidase-like_sf"/>
</dbReference>
<dbReference type="InterPro" id="IPR013783">
    <property type="entry name" value="Ig-like_fold"/>
</dbReference>
<gene>
    <name evidence="5" type="ORF">PXH66_22745</name>
</gene>
<dbReference type="Gene3D" id="2.60.40.10">
    <property type="entry name" value="Immunoglobulins"/>
    <property type="match status" value="1"/>
</dbReference>
<evidence type="ECO:0000313" key="6">
    <source>
        <dbReference type="Proteomes" id="UP001218638"/>
    </source>
</evidence>
<dbReference type="InterPro" id="IPR008928">
    <property type="entry name" value="6-hairpin_glycosidase_sf"/>
</dbReference>
<dbReference type="Pfam" id="PF00759">
    <property type="entry name" value="Glyco_hydro_9"/>
    <property type="match status" value="1"/>
</dbReference>
<dbReference type="Gene3D" id="1.50.10.10">
    <property type="match status" value="1"/>
</dbReference>
<dbReference type="CDD" id="cd02850">
    <property type="entry name" value="E_set_Cellulase_N"/>
    <property type="match status" value="1"/>
</dbReference>
<keyword evidence="2" id="KW-0119">Carbohydrate metabolism</keyword>
<proteinExistence type="inferred from homology"/>
<evidence type="ECO:0000313" key="5">
    <source>
        <dbReference type="EMBL" id="WED65166.1"/>
    </source>
</evidence>
<dbReference type="EMBL" id="CP119075">
    <property type="protein sequence ID" value="WED65166.1"/>
    <property type="molecule type" value="Genomic_DNA"/>
</dbReference>
<accession>A0AAF0CNW6</accession>
<dbReference type="SUPFAM" id="SSF48208">
    <property type="entry name" value="Six-hairpin glycosidases"/>
    <property type="match status" value="1"/>
</dbReference>
<dbReference type="GO" id="GO:0000272">
    <property type="term" value="P:polysaccharide catabolic process"/>
    <property type="evidence" value="ECO:0007669"/>
    <property type="project" value="UniProtKB-KW"/>
</dbReference>
<name>A0AAF0CNW6_9BACT</name>
<keyword evidence="6" id="KW-1185">Reference proteome</keyword>
<protein>
    <submittedName>
        <fullName evidence="5">Glycoside hydrolase family 9 protein</fullName>
    </submittedName>
</protein>
<evidence type="ECO:0000256" key="2">
    <source>
        <dbReference type="ARBA" id="ARBA00023277"/>
    </source>
</evidence>
<dbReference type="SUPFAM" id="SSF81296">
    <property type="entry name" value="E set domains"/>
    <property type="match status" value="1"/>
</dbReference>
<comment type="similarity">
    <text evidence="1">Belongs to the glycosyl hydrolase 9 (cellulase E) family.</text>
</comment>